<evidence type="ECO:0000256" key="2">
    <source>
        <dbReference type="ARBA" id="ARBA00022801"/>
    </source>
</evidence>
<organism evidence="6">
    <name type="scientific">Thrips palmi</name>
    <name type="common">Melon thrips</name>
    <dbReference type="NCBI Taxonomy" id="161013"/>
    <lineage>
        <taxon>Eukaryota</taxon>
        <taxon>Metazoa</taxon>
        <taxon>Ecdysozoa</taxon>
        <taxon>Arthropoda</taxon>
        <taxon>Hexapoda</taxon>
        <taxon>Insecta</taxon>
        <taxon>Pterygota</taxon>
        <taxon>Neoptera</taxon>
        <taxon>Paraneoptera</taxon>
        <taxon>Thysanoptera</taxon>
        <taxon>Terebrantia</taxon>
        <taxon>Thripoidea</taxon>
        <taxon>Thripidae</taxon>
        <taxon>Thrips</taxon>
    </lineage>
</organism>
<evidence type="ECO:0000313" key="6">
    <source>
        <dbReference type="RefSeq" id="XP_034237121.1"/>
    </source>
</evidence>
<dbReference type="PANTHER" id="PTHR10353:SF36">
    <property type="entry name" value="LP05116P"/>
    <property type="match status" value="1"/>
</dbReference>
<evidence type="ECO:0000313" key="5">
    <source>
        <dbReference type="Proteomes" id="UP000515158"/>
    </source>
</evidence>
<proteinExistence type="inferred from homology"/>
<keyword evidence="2" id="KW-0378">Hydrolase</keyword>
<dbReference type="Proteomes" id="UP000515158">
    <property type="component" value="Unplaced"/>
</dbReference>
<name>A0A6P8YK80_THRPL</name>
<dbReference type="InterPro" id="IPR017853">
    <property type="entry name" value="GH"/>
</dbReference>
<evidence type="ECO:0000256" key="4">
    <source>
        <dbReference type="RuleBase" id="RU003690"/>
    </source>
</evidence>
<dbReference type="PANTHER" id="PTHR10353">
    <property type="entry name" value="GLYCOSYL HYDROLASE"/>
    <property type="match status" value="1"/>
</dbReference>
<evidence type="ECO:0000256" key="3">
    <source>
        <dbReference type="ARBA" id="ARBA00023295"/>
    </source>
</evidence>
<accession>A0A6P8YK80</accession>
<dbReference type="KEGG" id="tpal:117642739"/>
<dbReference type="InterPro" id="IPR001360">
    <property type="entry name" value="Glyco_hydro_1"/>
</dbReference>
<comment type="similarity">
    <text evidence="1 4">Belongs to the glycosyl hydrolase 1 family.</text>
</comment>
<dbReference type="RefSeq" id="XP_034237121.1">
    <property type="nucleotide sequence ID" value="XM_034381230.1"/>
</dbReference>
<dbReference type="SUPFAM" id="SSF51445">
    <property type="entry name" value="(Trans)glycosidases"/>
    <property type="match status" value="1"/>
</dbReference>
<sequence>MDRRRLHSLQIVLRRTCEEKMIRLFILVACTVGVVHSRSTSGSSTDPFALPDGMLIGAGVSAFQTEGAWNVSGKAESAADHVLHLGRLSSMGFGDPHGHDVAANSYYRYKEDIAMAKELKLSMYRFSISWPRVLPDTNAANPNREGVQYYHDLIDEILRNNMTPLATLYHFDHPQILEDQFKGWQGEEMVAKFTEYARFVFNQYAGKVKLWVTVNEPNVYCIYFPNLYKVSGIYSDSDVQRYTCIKHMVLAHAAAYHVFKEDNHEGQLGFSSLLTPAKPNTTSAEDVYASDAYNDLQGGLVLSPVVYGDWPENVKDIAGSKVPQFSEEEKQFLNGTADFLAINIYYPVRVAYKHANSGRGNADSAAESYDLTFVAEEYDFAPGQTKDLLFSRIQPEAMREGVLWTWQKYGRPILLAENGYGDIEQIGTNDEIRAAYHSAYLRTLVTTVKEYGVDMVGYCVWSLIDCFEWSWSYKRVFGLVHVDYENGSLNRTLKASSKFWIEMGETGVVPLVEIPSSAAPSAISSMRSHTLLALSMLLTFFRR</sequence>
<dbReference type="AlphaFoldDB" id="A0A6P8YK80"/>
<dbReference type="GO" id="GO:0005975">
    <property type="term" value="P:carbohydrate metabolic process"/>
    <property type="evidence" value="ECO:0007669"/>
    <property type="project" value="InterPro"/>
</dbReference>
<gene>
    <name evidence="6" type="primary">LOC117642739</name>
</gene>
<dbReference type="GeneID" id="117642739"/>
<protein>
    <submittedName>
        <fullName evidence="6">Beta-glucosidase 6</fullName>
    </submittedName>
</protein>
<keyword evidence="3" id="KW-0326">Glycosidase</keyword>
<dbReference type="PRINTS" id="PR00131">
    <property type="entry name" value="GLHYDRLASE1"/>
</dbReference>
<dbReference type="InParanoid" id="A0A6P8YK80"/>
<dbReference type="Pfam" id="PF00232">
    <property type="entry name" value="Glyco_hydro_1"/>
    <property type="match status" value="1"/>
</dbReference>
<dbReference type="OrthoDB" id="65569at2759"/>
<dbReference type="Gene3D" id="3.20.20.80">
    <property type="entry name" value="Glycosidases"/>
    <property type="match status" value="1"/>
</dbReference>
<dbReference type="GO" id="GO:0008422">
    <property type="term" value="F:beta-glucosidase activity"/>
    <property type="evidence" value="ECO:0007669"/>
    <property type="project" value="TreeGrafter"/>
</dbReference>
<reference evidence="6" key="1">
    <citation type="submission" date="2025-08" db="UniProtKB">
        <authorList>
            <consortium name="RefSeq"/>
        </authorList>
    </citation>
    <scope>IDENTIFICATION</scope>
    <source>
        <tissue evidence="6">Total insect</tissue>
    </source>
</reference>
<evidence type="ECO:0000256" key="1">
    <source>
        <dbReference type="ARBA" id="ARBA00010838"/>
    </source>
</evidence>
<keyword evidence="5" id="KW-1185">Reference proteome</keyword>